<keyword evidence="1" id="KW-0812">Transmembrane</keyword>
<comment type="caution">
    <text evidence="2">The sequence shown here is derived from an EMBL/GenBank/DDBJ whole genome shotgun (WGS) entry which is preliminary data.</text>
</comment>
<feature type="transmembrane region" description="Helical" evidence="1">
    <location>
        <begin position="200"/>
        <end position="221"/>
    </location>
</feature>
<keyword evidence="1" id="KW-0472">Membrane</keyword>
<feature type="transmembrane region" description="Helical" evidence="1">
    <location>
        <begin position="158"/>
        <end position="180"/>
    </location>
</feature>
<evidence type="ECO:0000256" key="1">
    <source>
        <dbReference type="SAM" id="Phobius"/>
    </source>
</evidence>
<name>X6MRT2_RETFI</name>
<proteinExistence type="predicted"/>
<evidence type="ECO:0000313" key="2">
    <source>
        <dbReference type="EMBL" id="ETO16519.1"/>
    </source>
</evidence>
<keyword evidence="1" id="KW-1133">Transmembrane helix</keyword>
<evidence type="ECO:0000313" key="3">
    <source>
        <dbReference type="Proteomes" id="UP000023152"/>
    </source>
</evidence>
<accession>X6MRT2</accession>
<dbReference type="AlphaFoldDB" id="X6MRT2"/>
<organism evidence="2 3">
    <name type="scientific">Reticulomyxa filosa</name>
    <dbReference type="NCBI Taxonomy" id="46433"/>
    <lineage>
        <taxon>Eukaryota</taxon>
        <taxon>Sar</taxon>
        <taxon>Rhizaria</taxon>
        <taxon>Retaria</taxon>
        <taxon>Foraminifera</taxon>
        <taxon>Monothalamids</taxon>
        <taxon>Reticulomyxidae</taxon>
        <taxon>Reticulomyxa</taxon>
    </lineage>
</organism>
<dbReference type="EMBL" id="ASPP01018165">
    <property type="protein sequence ID" value="ETO16519.1"/>
    <property type="molecule type" value="Genomic_DNA"/>
</dbReference>
<reference evidence="2 3" key="1">
    <citation type="journal article" date="2013" name="Curr. Biol.">
        <title>The Genome of the Foraminiferan Reticulomyxa filosa.</title>
        <authorList>
            <person name="Glockner G."/>
            <person name="Hulsmann N."/>
            <person name="Schleicher M."/>
            <person name="Noegel A.A."/>
            <person name="Eichinger L."/>
            <person name="Gallinger C."/>
            <person name="Pawlowski J."/>
            <person name="Sierra R."/>
            <person name="Euteneuer U."/>
            <person name="Pillet L."/>
            <person name="Moustafa A."/>
            <person name="Platzer M."/>
            <person name="Groth M."/>
            <person name="Szafranski K."/>
            <person name="Schliwa M."/>
        </authorList>
    </citation>
    <scope>NUCLEOTIDE SEQUENCE [LARGE SCALE GENOMIC DNA]</scope>
</reference>
<dbReference type="Proteomes" id="UP000023152">
    <property type="component" value="Unassembled WGS sequence"/>
</dbReference>
<feature type="transmembrane region" description="Helical" evidence="1">
    <location>
        <begin position="25"/>
        <end position="45"/>
    </location>
</feature>
<protein>
    <submittedName>
        <fullName evidence="2">Uncharacterized protein</fullName>
    </submittedName>
</protein>
<keyword evidence="3" id="KW-1185">Reference proteome</keyword>
<gene>
    <name evidence="2" type="ORF">RFI_20826</name>
</gene>
<sequence length="306" mass="36375">MLRQGDGKQTNNIKKNELKTQFLPLFYLFVCVYVFILFLFNEVWVCKTIPHPKKKIKQKNCHNHIVTKKKQEKKRDEERKTYFNIAQAHILTQNLSHQILKYKSKKSSEQTDLTQKLKVQQNTTTKKKDQILFLFCSFFCAQNEAHKRTNPARDKSELRLLAFLFEPILYILGYFFQFNLTAFLDPSKHVRLISHYKRQYMNWCSCYSGASHLIITCACVFHNSNDYKKKNSVYCFNNGNKQKHTINWRFFIANDILEFSSNETFNQTVCFLENWSLIQQNDSNTGAQEVMYPVCLFFFKQMNTCT</sequence>